<organism evidence="2 3">
    <name type="scientific">Peptoniphilus stercorisuis</name>
    <dbReference type="NCBI Taxonomy" id="1436965"/>
    <lineage>
        <taxon>Bacteria</taxon>
        <taxon>Bacillati</taxon>
        <taxon>Bacillota</taxon>
        <taxon>Tissierellia</taxon>
        <taxon>Tissierellales</taxon>
        <taxon>Peptoniphilaceae</taxon>
        <taxon>Peptoniphilus</taxon>
    </lineage>
</organism>
<evidence type="ECO:0000313" key="3">
    <source>
        <dbReference type="Proteomes" id="UP001519306"/>
    </source>
</evidence>
<dbReference type="EMBL" id="JAGGLJ010000001">
    <property type="protein sequence ID" value="MBP2024642.1"/>
    <property type="molecule type" value="Genomic_DNA"/>
</dbReference>
<accession>A0ABS4KA37</accession>
<dbReference type="RefSeq" id="WP_210059944.1">
    <property type="nucleotide sequence ID" value="NZ_JAGGLJ010000001.1"/>
</dbReference>
<comment type="caution">
    <text evidence="2">The sequence shown here is derived from an EMBL/GenBank/DDBJ whole genome shotgun (WGS) entry which is preliminary data.</text>
</comment>
<dbReference type="Proteomes" id="UP001519306">
    <property type="component" value="Unassembled WGS sequence"/>
</dbReference>
<evidence type="ECO:0000313" key="2">
    <source>
        <dbReference type="EMBL" id="MBP2024642.1"/>
    </source>
</evidence>
<sequence>MKNKKEISSNEKDLDITEKLNNLYMSDENDKEDIKKEVYNNMKNKKKNNGVKVAAIAGVLLVSVSANTFAGEFFTKVKEIVIPSERISVVEEKQNIDPSEMVEKIPEDAIGQVFDKDGNILKEIKYGEKTYNKKGELITGSALDGQSGKTTYYSDNDSDAMVEKYNNLDKYLNTLAFKPLLLNSKYTFVEAEGFKNDENIKSEYATFIYENNKNEKIVLSERISTPENAYETGGENIKEININGIDIIYSKGSIDFESNGLLVSIMKKGASEKELIEIYNNLELNK</sequence>
<gene>
    <name evidence="2" type="ORF">J2Z71_000157</name>
</gene>
<protein>
    <submittedName>
        <fullName evidence="2">Membrane protein YkgB</fullName>
    </submittedName>
</protein>
<keyword evidence="1" id="KW-1133">Transmembrane helix</keyword>
<proteinExistence type="predicted"/>
<feature type="transmembrane region" description="Helical" evidence="1">
    <location>
        <begin position="51"/>
        <end position="70"/>
    </location>
</feature>
<keyword evidence="1" id="KW-0472">Membrane</keyword>
<evidence type="ECO:0000256" key="1">
    <source>
        <dbReference type="SAM" id="Phobius"/>
    </source>
</evidence>
<name>A0ABS4KA37_9FIRM</name>
<keyword evidence="3" id="KW-1185">Reference proteome</keyword>
<keyword evidence="1" id="KW-0812">Transmembrane</keyword>
<reference evidence="2 3" key="1">
    <citation type="submission" date="2021-03" db="EMBL/GenBank/DDBJ databases">
        <title>Genomic Encyclopedia of Type Strains, Phase IV (KMG-IV): sequencing the most valuable type-strain genomes for metagenomic binning, comparative biology and taxonomic classification.</title>
        <authorList>
            <person name="Goeker M."/>
        </authorList>
    </citation>
    <scope>NUCLEOTIDE SEQUENCE [LARGE SCALE GENOMIC DNA]</scope>
    <source>
        <strain evidence="2 3">DSM 27563</strain>
    </source>
</reference>